<organism evidence="1 2">
    <name type="scientific">Phytophthora nicotianae</name>
    <name type="common">Potato buckeye rot agent</name>
    <name type="synonym">Phytophthora parasitica</name>
    <dbReference type="NCBI Taxonomy" id="4792"/>
    <lineage>
        <taxon>Eukaryota</taxon>
        <taxon>Sar</taxon>
        <taxon>Stramenopiles</taxon>
        <taxon>Oomycota</taxon>
        <taxon>Peronosporomycetes</taxon>
        <taxon>Peronosporales</taxon>
        <taxon>Peronosporaceae</taxon>
        <taxon>Phytophthora</taxon>
    </lineage>
</organism>
<dbReference type="Proteomes" id="UP000052943">
    <property type="component" value="Unassembled WGS sequence"/>
</dbReference>
<accession>A0A0W8BZ05</accession>
<proteinExistence type="predicted"/>
<evidence type="ECO:0000313" key="2">
    <source>
        <dbReference type="Proteomes" id="UP000052943"/>
    </source>
</evidence>
<gene>
    <name evidence="1" type="ORF">AM587_10006434</name>
</gene>
<dbReference type="EMBL" id="LNFO01005650">
    <property type="protein sequence ID" value="KUF77080.1"/>
    <property type="molecule type" value="Genomic_DNA"/>
</dbReference>
<reference evidence="1 2" key="1">
    <citation type="submission" date="2015-11" db="EMBL/GenBank/DDBJ databases">
        <title>Genomes and virulence difference between two physiological races of Phytophthora nicotianae.</title>
        <authorList>
            <person name="Liu H."/>
            <person name="Ma X."/>
            <person name="Yu H."/>
            <person name="Fang D."/>
            <person name="Li Y."/>
            <person name="Wang X."/>
            <person name="Wang W."/>
            <person name="Dong Y."/>
            <person name="Xiao B."/>
        </authorList>
    </citation>
    <scope>NUCLEOTIDE SEQUENCE [LARGE SCALE GENOMIC DNA]</scope>
    <source>
        <strain evidence="2">race 0</strain>
    </source>
</reference>
<protein>
    <submittedName>
        <fullName evidence="1">Uncharacterized protein</fullName>
    </submittedName>
</protein>
<evidence type="ECO:0000313" key="1">
    <source>
        <dbReference type="EMBL" id="KUF77080.1"/>
    </source>
</evidence>
<dbReference type="OrthoDB" id="141714at2759"/>
<sequence length="491" mass="56692">MVELNDAYQETIDFVKVEEWMNIEGIAFYANASVALYPWEVPEATANKSLSRTLRRQRSKYFKQNHNYNWTRVLEKLNQRESTSTWSKAAMTQSPDKIWQKQELFTDYQTWTIYRITLGILNLYHENGPECPDLTCTCPQETIDHIIWNCTKAQLSWKRWMDAWLGRSTKSSERASMQQALASRQAPNPSIEFMAMAQQCTTRWTSYHDEAMAQLWMIWTTITPVMLWRLRNRHVFKDLPTSVEDTPAIVWAAGIYQTKAVITTWTARTATRIQGYCLDVCLRIMMTIPTRQEACSLDMWILRYWISNPTSPKVTGAWIAYHLDEDGQWNLYAAQNMKLTHTGDYRSSVESVIVQGVTAISANAEPAKVLLRLESTEAMKPKSRQQHQIENKSTTYETHYTQALENFFAIQWGKPKLAALDPLKHLAKSQTAIQYNFSSDPASLTSPMRSYLERTAELLNTTGTNLPASDNSKRKTKSIMDRLNACQNRLL</sequence>
<comment type="caution">
    <text evidence="1">The sequence shown here is derived from an EMBL/GenBank/DDBJ whole genome shotgun (WGS) entry which is preliminary data.</text>
</comment>
<dbReference type="AlphaFoldDB" id="A0A0W8BZ05"/>
<name>A0A0W8BZ05_PHYNI</name>